<reference evidence="3 4" key="1">
    <citation type="submission" date="2017-05" db="EMBL/GenBank/DDBJ databases">
        <title>Butyricicoccus porcorum sp. nov. a butyrate-producing bacterium from the swine intestinal tract.</title>
        <authorList>
            <person name="Trachsel J."/>
            <person name="Humphrey S."/>
            <person name="Allen H.K."/>
        </authorList>
    </citation>
    <scope>NUCLEOTIDE SEQUENCE [LARGE SCALE GENOMIC DNA]</scope>
    <source>
        <strain evidence="3">BB10</strain>
    </source>
</reference>
<dbReference type="AlphaFoldDB" id="A0A252F405"/>
<organism evidence="3 4">
    <name type="scientific">Butyricicoccus porcorum</name>
    <dbReference type="NCBI Taxonomy" id="1945634"/>
    <lineage>
        <taxon>Bacteria</taxon>
        <taxon>Bacillati</taxon>
        <taxon>Bacillota</taxon>
        <taxon>Clostridia</taxon>
        <taxon>Eubacteriales</taxon>
        <taxon>Butyricicoccaceae</taxon>
        <taxon>Butyricicoccus</taxon>
    </lineage>
</organism>
<keyword evidence="4" id="KW-1185">Reference proteome</keyword>
<keyword evidence="1" id="KW-0812">Transmembrane</keyword>
<dbReference type="Proteomes" id="UP000194903">
    <property type="component" value="Unassembled WGS sequence"/>
</dbReference>
<keyword evidence="1" id="KW-0472">Membrane</keyword>
<comment type="caution">
    <text evidence="3">The sequence shown here is derived from an EMBL/GenBank/DDBJ whole genome shotgun (WGS) entry which is preliminary data.</text>
</comment>
<dbReference type="OrthoDB" id="6194834at2"/>
<accession>A0A252F405</accession>
<evidence type="ECO:0000313" key="4">
    <source>
        <dbReference type="Proteomes" id="UP000194903"/>
    </source>
</evidence>
<feature type="transmembrane region" description="Helical" evidence="1">
    <location>
        <begin position="311"/>
        <end position="331"/>
    </location>
</feature>
<dbReference type="InterPro" id="IPR027383">
    <property type="entry name" value="Znf_put"/>
</dbReference>
<feature type="transmembrane region" description="Helical" evidence="1">
    <location>
        <begin position="73"/>
        <end position="91"/>
    </location>
</feature>
<name>A0A252F405_9FIRM</name>
<evidence type="ECO:0000259" key="2">
    <source>
        <dbReference type="Pfam" id="PF13490"/>
    </source>
</evidence>
<protein>
    <recommendedName>
        <fullName evidence="2">Putative zinc-finger domain-containing protein</fullName>
    </recommendedName>
</protein>
<evidence type="ECO:0000313" key="3">
    <source>
        <dbReference type="EMBL" id="OUM20462.1"/>
    </source>
</evidence>
<dbReference type="Pfam" id="PF13490">
    <property type="entry name" value="zf-HC2"/>
    <property type="match status" value="1"/>
</dbReference>
<feature type="domain" description="Putative zinc-finger" evidence="2">
    <location>
        <begin position="11"/>
        <end position="41"/>
    </location>
</feature>
<keyword evidence="1" id="KW-1133">Transmembrane helix</keyword>
<gene>
    <name evidence="3" type="ORF">CBW42_06415</name>
</gene>
<sequence>MKANKLDCCIVRDLLPSYIEGLTEPETTEQVSAHLDECAACKQLEHDMRTQIPAEPVPKKSLRFLKKVQRTRLLAAVLAALVTILCAWMLYDSRFHYANTESGRMAAVEDVACDERLSEYAIKEGSPIHVTAYLEKDDFLYIAFAADNSSNSHGIMQLLRGINGKYRILSCAYSSFPYSAGVMFDEISYIREVSDNTYTGSQNLNFIVFSGFNCGDIAAFHFRYSYENPITSENGFVEKTYPVPDSDFLIVWSNEELLKDFGLSGDPENTWLTPSSKVTFLDENGTDITEQYKISVSPSGGAHIDFDDMRLTYVLIGSIVLIGVLVILHIFRRDT</sequence>
<dbReference type="EMBL" id="NHOC01000005">
    <property type="protein sequence ID" value="OUM20462.1"/>
    <property type="molecule type" value="Genomic_DNA"/>
</dbReference>
<dbReference type="RefSeq" id="WP_087018897.1">
    <property type="nucleotide sequence ID" value="NZ_NHOC01000005.1"/>
</dbReference>
<proteinExistence type="predicted"/>
<evidence type="ECO:0000256" key="1">
    <source>
        <dbReference type="SAM" id="Phobius"/>
    </source>
</evidence>